<comment type="caution">
    <text evidence="2">The sequence shown here is derived from an EMBL/GenBank/DDBJ whole genome shotgun (WGS) entry which is preliminary data.</text>
</comment>
<gene>
    <name evidence="2" type="ORF">P4R38_02035</name>
</gene>
<dbReference type="InterPro" id="IPR010982">
    <property type="entry name" value="Lambda_DNA-bd_dom_sf"/>
</dbReference>
<feature type="domain" description="HTH cro/C1-type" evidence="1">
    <location>
        <begin position="26"/>
        <end position="54"/>
    </location>
</feature>
<dbReference type="PROSITE" id="PS50943">
    <property type="entry name" value="HTH_CROC1"/>
    <property type="match status" value="1"/>
</dbReference>
<sequence length="156" mass="16195">MDEQGEIARNQAQQARLYGEPLGPSLRRLTASLGITQARLAELLGLSAPMLSQLASARRVKIGNPAVVVRLRGLIDLVDGGVPADRGLLEARLRQVQAAQAPLSGASTLTDETSLIGGLRATASPEQLAAAAQVVEPISAELAHVLAQAAGRSRHG</sequence>
<evidence type="ECO:0000259" key="1">
    <source>
        <dbReference type="PROSITE" id="PS50943"/>
    </source>
</evidence>
<dbReference type="RefSeq" id="WP_277190831.1">
    <property type="nucleotide sequence ID" value="NZ_JAROAV010000008.1"/>
</dbReference>
<dbReference type="EMBL" id="JAROAV010000008">
    <property type="protein sequence ID" value="MDF8263023.1"/>
    <property type="molecule type" value="Genomic_DNA"/>
</dbReference>
<evidence type="ECO:0000313" key="3">
    <source>
        <dbReference type="Proteomes" id="UP001528912"/>
    </source>
</evidence>
<keyword evidence="3" id="KW-1185">Reference proteome</keyword>
<keyword evidence="2" id="KW-0238">DNA-binding</keyword>
<proteinExistence type="predicted"/>
<protein>
    <submittedName>
        <fullName evidence="2">DNA-binding protein</fullName>
    </submittedName>
</protein>
<name>A0ABT6C398_9MICO</name>
<dbReference type="SUPFAM" id="SSF47413">
    <property type="entry name" value="lambda repressor-like DNA-binding domains"/>
    <property type="match status" value="1"/>
</dbReference>
<dbReference type="GO" id="GO:0003677">
    <property type="term" value="F:DNA binding"/>
    <property type="evidence" value="ECO:0007669"/>
    <property type="project" value="UniProtKB-KW"/>
</dbReference>
<dbReference type="InterPro" id="IPR001387">
    <property type="entry name" value="Cro/C1-type_HTH"/>
</dbReference>
<reference evidence="2 3" key="1">
    <citation type="submission" date="2023-03" db="EMBL/GenBank/DDBJ databases">
        <title>YIM 133296 draft genome.</title>
        <authorList>
            <person name="Xiong L."/>
        </authorList>
    </citation>
    <scope>NUCLEOTIDE SEQUENCE [LARGE SCALE GENOMIC DNA]</scope>
    <source>
        <strain evidence="2 3">YIM 133296</strain>
    </source>
</reference>
<organism evidence="2 3">
    <name type="scientific">Luteipulveratus flavus</name>
    <dbReference type="NCBI Taxonomy" id="3031728"/>
    <lineage>
        <taxon>Bacteria</taxon>
        <taxon>Bacillati</taxon>
        <taxon>Actinomycetota</taxon>
        <taxon>Actinomycetes</taxon>
        <taxon>Micrococcales</taxon>
        <taxon>Dermacoccaceae</taxon>
        <taxon>Luteipulveratus</taxon>
    </lineage>
</organism>
<evidence type="ECO:0000313" key="2">
    <source>
        <dbReference type="EMBL" id="MDF8263023.1"/>
    </source>
</evidence>
<accession>A0ABT6C398</accession>
<dbReference type="Proteomes" id="UP001528912">
    <property type="component" value="Unassembled WGS sequence"/>
</dbReference>